<reference evidence="2 3" key="1">
    <citation type="journal article" date="2015" name="Stand. Genomic Sci.">
        <title>Complete genome sequence and description of Salinispira pacifica gen. nov., sp. nov., a novel spirochaete isolated form a hypersaline microbial mat.</title>
        <authorList>
            <person name="Ben Hania W."/>
            <person name="Joseph M."/>
            <person name="Schumann P."/>
            <person name="Bunk B."/>
            <person name="Fiebig A."/>
            <person name="Sproer C."/>
            <person name="Klenk H.P."/>
            <person name="Fardeau M.L."/>
            <person name="Spring S."/>
        </authorList>
    </citation>
    <scope>NUCLEOTIDE SEQUENCE [LARGE SCALE GENOMIC DNA]</scope>
    <source>
        <strain evidence="2 3">L21-RPul-D2</strain>
    </source>
</reference>
<sequence>MSVLASPENLIADTIPLSLTGAIYPSPDPFTLDARAAQLCINLLRQEMFLLGTSDSSSPGVAREDSPEGLPERSSEIPRSGSQKQINRVRRVWARLVEVDREMPPGHRRRYIIEVNGEPLDMSSHFIEWNGSMVNLQLLFTYRNQYPPRGLNYRADK</sequence>
<gene>
    <name evidence="2" type="ORF">L21SP2_1584</name>
</gene>
<dbReference type="AlphaFoldDB" id="V5WGQ5"/>
<organism evidence="2 3">
    <name type="scientific">Salinispira pacifica</name>
    <dbReference type="NCBI Taxonomy" id="1307761"/>
    <lineage>
        <taxon>Bacteria</taxon>
        <taxon>Pseudomonadati</taxon>
        <taxon>Spirochaetota</taxon>
        <taxon>Spirochaetia</taxon>
        <taxon>Spirochaetales</taxon>
        <taxon>Spirochaetaceae</taxon>
        <taxon>Salinispira</taxon>
    </lineage>
</organism>
<proteinExistence type="predicted"/>
<dbReference type="OrthoDB" id="371269at2"/>
<evidence type="ECO:0000313" key="3">
    <source>
        <dbReference type="Proteomes" id="UP000018680"/>
    </source>
</evidence>
<evidence type="ECO:0000256" key="1">
    <source>
        <dbReference type="SAM" id="MobiDB-lite"/>
    </source>
</evidence>
<name>V5WGQ5_9SPIO</name>
<protein>
    <submittedName>
        <fullName evidence="2">Uncharacterized protein</fullName>
    </submittedName>
</protein>
<dbReference type="EMBL" id="CP006939">
    <property type="protein sequence ID" value="AHC14973.1"/>
    <property type="molecule type" value="Genomic_DNA"/>
</dbReference>
<dbReference type="RefSeq" id="WP_024267893.1">
    <property type="nucleotide sequence ID" value="NC_023035.1"/>
</dbReference>
<keyword evidence="3" id="KW-1185">Reference proteome</keyword>
<feature type="compositionally biased region" description="Basic and acidic residues" evidence="1">
    <location>
        <begin position="62"/>
        <end position="76"/>
    </location>
</feature>
<dbReference type="KEGG" id="slr:L21SP2_1584"/>
<feature type="region of interest" description="Disordered" evidence="1">
    <location>
        <begin position="53"/>
        <end position="85"/>
    </location>
</feature>
<dbReference type="HOGENOM" id="CLU_1676614_0_0_12"/>
<dbReference type="Proteomes" id="UP000018680">
    <property type="component" value="Chromosome"/>
</dbReference>
<evidence type="ECO:0000313" key="2">
    <source>
        <dbReference type="EMBL" id="AHC14973.1"/>
    </source>
</evidence>
<accession>V5WGQ5</accession>